<name>A0A7J8RH67_GOSDV</name>
<dbReference type="Proteomes" id="UP000593561">
    <property type="component" value="Unassembled WGS sequence"/>
</dbReference>
<accession>A0A7J8RH67</accession>
<dbReference type="EMBL" id="JABFAC010000005">
    <property type="protein sequence ID" value="MBA0613197.1"/>
    <property type="molecule type" value="Genomic_DNA"/>
</dbReference>
<evidence type="ECO:0000313" key="2">
    <source>
        <dbReference type="Proteomes" id="UP000593561"/>
    </source>
</evidence>
<reference evidence="1 2" key="1">
    <citation type="journal article" date="2019" name="Genome Biol. Evol.">
        <title>Insights into the evolution of the New World diploid cottons (Gossypium, subgenus Houzingenia) based on genome sequencing.</title>
        <authorList>
            <person name="Grover C.E."/>
            <person name="Arick M.A. 2nd"/>
            <person name="Thrash A."/>
            <person name="Conover J.L."/>
            <person name="Sanders W.S."/>
            <person name="Peterson D.G."/>
            <person name="Frelichowski J.E."/>
            <person name="Scheffler J.A."/>
            <person name="Scheffler B.E."/>
            <person name="Wendel J.F."/>
        </authorList>
    </citation>
    <scope>NUCLEOTIDE SEQUENCE [LARGE SCALE GENOMIC DNA]</scope>
    <source>
        <strain evidence="1">27</strain>
        <tissue evidence="1">Leaf</tissue>
    </source>
</reference>
<dbReference type="AlphaFoldDB" id="A0A7J8RH67"/>
<protein>
    <submittedName>
        <fullName evidence="1">Uncharacterized protein</fullName>
    </submittedName>
</protein>
<comment type="caution">
    <text evidence="1">The sequence shown here is derived from an EMBL/GenBank/DDBJ whole genome shotgun (WGS) entry which is preliminary data.</text>
</comment>
<organism evidence="1 2">
    <name type="scientific">Gossypium davidsonii</name>
    <name type="common">Davidson's cotton</name>
    <name type="synonym">Gossypium klotzschianum subsp. davidsonii</name>
    <dbReference type="NCBI Taxonomy" id="34287"/>
    <lineage>
        <taxon>Eukaryota</taxon>
        <taxon>Viridiplantae</taxon>
        <taxon>Streptophyta</taxon>
        <taxon>Embryophyta</taxon>
        <taxon>Tracheophyta</taxon>
        <taxon>Spermatophyta</taxon>
        <taxon>Magnoliopsida</taxon>
        <taxon>eudicotyledons</taxon>
        <taxon>Gunneridae</taxon>
        <taxon>Pentapetalae</taxon>
        <taxon>rosids</taxon>
        <taxon>malvids</taxon>
        <taxon>Malvales</taxon>
        <taxon>Malvaceae</taxon>
        <taxon>Malvoideae</taxon>
        <taxon>Gossypium</taxon>
    </lineage>
</organism>
<sequence>MDNRLLIKEYDCCINWLEDAIRVLDKKATADLIKILRNSWNNRNNFIFWSKEDDTQVVQKLILMLRLTKTKQAMGLSLEMRMVLSLAVEGDSRKRRRQNGLNYMLLRKA</sequence>
<keyword evidence="2" id="KW-1185">Reference proteome</keyword>
<evidence type="ECO:0000313" key="1">
    <source>
        <dbReference type="EMBL" id="MBA0613197.1"/>
    </source>
</evidence>
<proteinExistence type="predicted"/>
<gene>
    <name evidence="1" type="ORF">Godav_013683</name>
</gene>